<feature type="chain" id="PRO_5003000256" evidence="1">
    <location>
        <begin position="32"/>
        <end position="486"/>
    </location>
</feature>
<dbReference type="InterPro" id="IPR016187">
    <property type="entry name" value="CTDL_fold"/>
</dbReference>
<dbReference type="PANTHER" id="PTHR23150">
    <property type="entry name" value="SULFATASE MODIFYING FACTOR 1, 2"/>
    <property type="match status" value="1"/>
</dbReference>
<dbReference type="PANTHER" id="PTHR23150:SF19">
    <property type="entry name" value="FORMYLGLYCINE-GENERATING ENZYME"/>
    <property type="match status" value="1"/>
</dbReference>
<evidence type="ECO:0000313" key="3">
    <source>
        <dbReference type="EMBL" id="ACX76172.1"/>
    </source>
</evidence>
<dbReference type="AlphaFoldDB" id="C9RME0"/>
<keyword evidence="1" id="KW-0732">Signal</keyword>
<protein>
    <submittedName>
        <fullName evidence="4">Conserved domain protein</fullName>
    </submittedName>
</protein>
<feature type="signal peptide" evidence="1">
    <location>
        <begin position="1"/>
        <end position="31"/>
    </location>
</feature>
<proteinExistence type="predicted"/>
<dbReference type="InterPro" id="IPR005532">
    <property type="entry name" value="SUMF_dom"/>
</dbReference>
<dbReference type="InterPro" id="IPR051043">
    <property type="entry name" value="Sulfatase_Mod_Factor_Kinase"/>
</dbReference>
<evidence type="ECO:0000313" key="6">
    <source>
        <dbReference type="Proteomes" id="UP000001497"/>
    </source>
</evidence>
<dbReference type="Proteomes" id="UP000000517">
    <property type="component" value="Chromosome"/>
</dbReference>
<accession>C9RME0</accession>
<dbReference type="KEGG" id="fsu:Fisuc_2587"/>
<dbReference type="HOGENOM" id="CLU_561123_0_0_0"/>
<dbReference type="Gene3D" id="3.90.1580.10">
    <property type="entry name" value="paralog of FGE (formylglycine-generating enzyme)"/>
    <property type="match status" value="1"/>
</dbReference>
<keyword evidence="6" id="KW-1185">Reference proteome</keyword>
<dbReference type="OrthoDB" id="9806129at2"/>
<evidence type="ECO:0000313" key="4">
    <source>
        <dbReference type="EMBL" id="ADL25928.1"/>
    </source>
</evidence>
<dbReference type="eggNOG" id="COG1262">
    <property type="taxonomic scope" value="Bacteria"/>
</dbReference>
<evidence type="ECO:0000259" key="2">
    <source>
        <dbReference type="Pfam" id="PF03781"/>
    </source>
</evidence>
<gene>
    <name evidence="3" type="ordered locus">Fisuc_2587</name>
    <name evidence="4" type="ordered locus">FSU_3157</name>
</gene>
<dbReference type="GO" id="GO:0120147">
    <property type="term" value="F:formylglycine-generating oxidase activity"/>
    <property type="evidence" value="ECO:0007669"/>
    <property type="project" value="TreeGrafter"/>
</dbReference>
<dbReference type="SUPFAM" id="SSF56436">
    <property type="entry name" value="C-type lectin-like"/>
    <property type="match status" value="1"/>
</dbReference>
<name>C9RME0_FIBSS</name>
<reference evidence="4" key="3">
    <citation type="submission" date="2010-08" db="EMBL/GenBank/DDBJ databases">
        <authorList>
            <person name="Durkin A.S."/>
            <person name="Nelson K.E."/>
            <person name="Morrison M."/>
            <person name="Forsberg C.W."/>
            <person name="Wilson D.B."/>
            <person name="Russell J.B."/>
            <person name="Cann I.K.O."/>
            <person name="Mackie R.I."/>
            <person name="White B.A."/>
        </authorList>
    </citation>
    <scope>NUCLEOTIDE SEQUENCE</scope>
    <source>
        <strain evidence="4">S85</strain>
    </source>
</reference>
<dbReference type="InterPro" id="IPR042095">
    <property type="entry name" value="SUMF_sf"/>
</dbReference>
<reference evidence="3 6" key="1">
    <citation type="submission" date="2009-10" db="EMBL/GenBank/DDBJ databases">
        <title>Complete sequence of Fibrobacter succinogenes subsp. succinogenes S85.</title>
        <authorList>
            <consortium name="US DOE Joint Genome Institute"/>
            <person name="Lucas S."/>
            <person name="Copeland A."/>
            <person name="Lapidus A."/>
            <person name="Glavina del Rio T."/>
            <person name="Tice H."/>
            <person name="Bruce D."/>
            <person name="Goodwin L."/>
            <person name="Pitluck S."/>
            <person name="Chertkov O."/>
            <person name="Detter J.C."/>
            <person name="Han C."/>
            <person name="Tapia R."/>
            <person name="Larimer F."/>
            <person name="Land M."/>
            <person name="Hauser L."/>
            <person name="Kyrpides N."/>
            <person name="Mikhailova N."/>
            <person name="Weimer P.J."/>
            <person name="Stevenson D.M."/>
            <person name="Boyum J."/>
            <person name="Brumm P.I."/>
            <person name="Mead D."/>
        </authorList>
    </citation>
    <scope>NUCLEOTIDE SEQUENCE [LARGE SCALE GENOMIC DNA]</scope>
    <source>
        <strain evidence="6">ATCC 19169 / S85</strain>
        <strain evidence="3">S85</strain>
    </source>
</reference>
<dbReference type="STRING" id="59374.FSU_3157"/>
<dbReference type="EMBL" id="CP002158">
    <property type="protein sequence ID" value="ADL25928.1"/>
    <property type="molecule type" value="Genomic_DNA"/>
</dbReference>
<feature type="domain" description="Sulfatase-modifying factor enzyme-like" evidence="2">
    <location>
        <begin position="208"/>
        <end position="413"/>
    </location>
</feature>
<sequence>MDDCKRRYFCIFNCMKKILLFLTICVTFANAQFYYDKHGESRGAYKDSLEYSKLVGLAKRFRGPILVKKPVDGVKPRKNLEKIPENKIQRTFNVNRDTLNKEKWLEVEKNEIVKICVDAPVVAWETSLNAIISSDSCLTFETPTLIGVETLRVHFPDSDSSKKINLAVGMKYLDFKNEEVLLGFNRYSEKELKMQGFCNTEENGTIACGPKNEDPERLVSITGTYLVDKYPVTNCEFTQLMWNDSLLDYKWQNRKRASIRNGNCITQDTAANTVSLFWAMEYANARSIREGLKPYYIFSPVEYAERESILSARQRIIKQYVLGYIQVSDDSTSNGYRLPYYNEWMMLARGGDKKNRAPWGDSSGSFEKTKKYARFKTKMVSFETEPVGQLTPNGYGLYDMFGLVQEHVLFEYDLFEGNMGFASCLKGGDYHVSLEDGFDDTLSPYWKWISYGYYEPGHPGNGAGFRLIRNIGNNAKWTKIKTVGKE</sequence>
<dbReference type="KEGG" id="fsc:FSU_3157"/>
<dbReference type="Proteomes" id="UP000001497">
    <property type="component" value="Chromosome"/>
</dbReference>
<organism evidence="4 5">
    <name type="scientific">Fibrobacter succinogenes (strain ATCC 19169 / S85)</name>
    <dbReference type="NCBI Taxonomy" id="59374"/>
    <lineage>
        <taxon>Bacteria</taxon>
        <taxon>Pseudomonadati</taxon>
        <taxon>Fibrobacterota</taxon>
        <taxon>Fibrobacteria</taxon>
        <taxon>Fibrobacterales</taxon>
        <taxon>Fibrobacteraceae</taxon>
        <taxon>Fibrobacter</taxon>
    </lineage>
</organism>
<reference evidence="5" key="2">
    <citation type="submission" date="2010-08" db="EMBL/GenBank/DDBJ databases">
        <title>Complete sequence of Fibrobacter succinogenes subsp. succinogenes S85.</title>
        <authorList>
            <person name="Durkin A.S."/>
            <person name="Nelson K.E."/>
            <person name="Morrison M."/>
            <person name="Forsberg C.W."/>
            <person name="Wilson D.B."/>
            <person name="Russell J.B."/>
            <person name="Cann I.K.O."/>
            <person name="Mackie R.I."/>
            <person name="White B.A."/>
        </authorList>
    </citation>
    <scope>NUCLEOTIDE SEQUENCE [LARGE SCALE GENOMIC DNA]</scope>
    <source>
        <strain evidence="5">ATCC 19169 / S85</strain>
    </source>
</reference>
<evidence type="ECO:0000256" key="1">
    <source>
        <dbReference type="SAM" id="SignalP"/>
    </source>
</evidence>
<dbReference type="Pfam" id="PF03781">
    <property type="entry name" value="FGE-sulfatase"/>
    <property type="match status" value="1"/>
</dbReference>
<evidence type="ECO:0000313" key="5">
    <source>
        <dbReference type="Proteomes" id="UP000000517"/>
    </source>
</evidence>
<dbReference type="EMBL" id="CP001792">
    <property type="protein sequence ID" value="ACX76172.1"/>
    <property type="molecule type" value="Genomic_DNA"/>
</dbReference>